<dbReference type="InterPro" id="IPR003115">
    <property type="entry name" value="ParB_N"/>
</dbReference>
<dbReference type="InterPro" id="IPR004437">
    <property type="entry name" value="ParB/RepB/Spo0J"/>
</dbReference>
<dbReference type="GeneID" id="31848603"/>
<dbReference type="PANTHER" id="PTHR33375">
    <property type="entry name" value="CHROMOSOME-PARTITIONING PROTEIN PARB-RELATED"/>
    <property type="match status" value="1"/>
</dbReference>
<organism evidence="3 4">
    <name type="scientific">Phaeobacter inhibens</name>
    <dbReference type="NCBI Taxonomy" id="221822"/>
    <lineage>
        <taxon>Bacteria</taxon>
        <taxon>Pseudomonadati</taxon>
        <taxon>Pseudomonadota</taxon>
        <taxon>Alphaproteobacteria</taxon>
        <taxon>Rhodobacterales</taxon>
        <taxon>Roseobacteraceae</taxon>
        <taxon>Phaeobacter</taxon>
    </lineage>
</organism>
<feature type="domain" description="ParB-like N-terminal" evidence="2">
    <location>
        <begin position="12"/>
        <end position="113"/>
    </location>
</feature>
<dbReference type="SMART" id="SM00470">
    <property type="entry name" value="ParB"/>
    <property type="match status" value="1"/>
</dbReference>
<reference evidence="3 4" key="1">
    <citation type="journal article" date="2017" name="Front. Microbiol.">
        <title>Phaeobacter piscinae sp. nov., a species of the Roseobacter group and potential aquaculture probiont.</title>
        <authorList>
            <person name="Sonnenschein E.C."/>
            <person name="Phippen C.B.W."/>
            <person name="Nielsen K.F."/>
            <person name="Mateiu R.V."/>
            <person name="Melchiorsen J."/>
            <person name="Gram L."/>
            <person name="Overmann J."/>
            <person name="Freese H.M."/>
        </authorList>
    </citation>
    <scope>NUCLEOTIDE SEQUENCE [LARGE SCALE GENOMIC DNA]</scope>
    <source>
        <strain evidence="3 4">P88</strain>
        <plasmid evidence="4">pp88_e</plasmid>
    </source>
</reference>
<name>A0A2I7KGV1_9RHOB</name>
<dbReference type="Pfam" id="PF17762">
    <property type="entry name" value="HTH_ParB"/>
    <property type="match status" value="1"/>
</dbReference>
<dbReference type="PANTHER" id="PTHR33375:SF7">
    <property type="entry name" value="CHROMOSOME 2-PARTITIONING PROTEIN PARB-RELATED"/>
    <property type="match status" value="1"/>
</dbReference>
<evidence type="ECO:0000256" key="1">
    <source>
        <dbReference type="ARBA" id="ARBA00006295"/>
    </source>
</evidence>
<comment type="similarity">
    <text evidence="1">Belongs to the ParB family.</text>
</comment>
<geneLocation type="plasmid" evidence="4">
    <name>pp88_e</name>
</geneLocation>
<dbReference type="EMBL" id="CP010730">
    <property type="protein sequence ID" value="AUR01830.1"/>
    <property type="molecule type" value="Genomic_DNA"/>
</dbReference>
<dbReference type="Proteomes" id="UP000236447">
    <property type="component" value="Plasmid pP88_e"/>
</dbReference>
<keyword evidence="3" id="KW-0614">Plasmid</keyword>
<gene>
    <name evidence="3" type="ORF">PhaeoP88_04518</name>
</gene>
<accession>A0A2I7KGV1</accession>
<dbReference type="SUPFAM" id="SSF109709">
    <property type="entry name" value="KorB DNA-binding domain-like"/>
    <property type="match status" value="1"/>
</dbReference>
<evidence type="ECO:0000313" key="3">
    <source>
        <dbReference type="EMBL" id="AUR01830.1"/>
    </source>
</evidence>
<dbReference type="AlphaFoldDB" id="A0A2I7KGV1"/>
<reference evidence="3 4" key="2">
    <citation type="journal article" date="2017" name="Genome Biol. Evol.">
        <title>Trajectories and Drivers of Genome Evolution in Surface-Associated Marine Phaeobacter.</title>
        <authorList>
            <person name="Freese H.M."/>
            <person name="Sikorski J."/>
            <person name="Bunk B."/>
            <person name="Scheuner C."/>
            <person name="Meier-Kolthoff J.P."/>
            <person name="Sproer C."/>
            <person name="Gram L."/>
            <person name="Overmann J."/>
        </authorList>
    </citation>
    <scope>NUCLEOTIDE SEQUENCE [LARGE SCALE GENOMIC DNA]</scope>
    <source>
        <strain evidence="3 4">P88</strain>
        <plasmid evidence="4">pp88_e</plasmid>
    </source>
</reference>
<dbReference type="GO" id="GO:0005694">
    <property type="term" value="C:chromosome"/>
    <property type="evidence" value="ECO:0007669"/>
    <property type="project" value="TreeGrafter"/>
</dbReference>
<dbReference type="InterPro" id="IPR050336">
    <property type="entry name" value="Chromosome_partition/occlusion"/>
</dbReference>
<dbReference type="InterPro" id="IPR036086">
    <property type="entry name" value="ParB/Sulfiredoxin_sf"/>
</dbReference>
<sequence length="617" mass="68297">MTKQSKIIATEARIPLAMLTLSPLNPRQHVPEHEVAELAQSIWAAGLIQPIAGLGDDVGGADIVAGGRRLRALQYLAEQHPNMADTRPELANPMVMLAPDVETAEQWAYAENVARRDLSPADEIRAYGKMEAAGSTPAAIARSFAVTEKHVYRRLALANLPSQVIDALAEGEINLSMAACFTISDDEKHSLEVLERVRGENWNDYRLKNMLKPDSVEGTDRRAIFVGEDAYKDAGGKMGGDLFAEVTLFDNPDILETLFLEKLEAEAKRIREDEGWNWVEVTERDYVCSYNMGLEKYGRVYAEEGALNEEETERYYELAELAEGEVLDEEGQAELETLQAILDGEFTEEQKVFAGAYVYVGRDGQVQVSGGFIKPEAKKAAIEAGVLRGSAHSTGGSDVKKSPISQKLADDLSRIAQGAQQHAILRDPDLLIDLLAYQLSHNLFWKTPYGISLNTVPNWPTTEGNGYELDERLSSTPPRDMYDAKDLGASFRAFRKKGADHIKGELTRFLAAQYQGGDAKLAAMVAKETKPNIREVWTPTAENFFGRVGGPYMVEIWRDLLDLSEDHPTATTFAKLKKGEKAEKLEKLFSDADMRKAHNVTDEQAAKIDAWLPEGMG</sequence>
<dbReference type="CDD" id="cd16406">
    <property type="entry name" value="ParB_N_like"/>
    <property type="match status" value="1"/>
</dbReference>
<evidence type="ECO:0000313" key="4">
    <source>
        <dbReference type="Proteomes" id="UP000236447"/>
    </source>
</evidence>
<dbReference type="Gene3D" id="1.10.10.2830">
    <property type="match status" value="1"/>
</dbReference>
<dbReference type="RefSeq" id="WP_024099605.1">
    <property type="nucleotide sequence ID" value="NZ_CP010730.1"/>
</dbReference>
<dbReference type="GO" id="GO:0007059">
    <property type="term" value="P:chromosome segregation"/>
    <property type="evidence" value="ECO:0007669"/>
    <property type="project" value="TreeGrafter"/>
</dbReference>
<proteinExistence type="inferred from homology"/>
<dbReference type="NCBIfam" id="TIGR00180">
    <property type="entry name" value="parB_part"/>
    <property type="match status" value="1"/>
</dbReference>
<evidence type="ECO:0000259" key="2">
    <source>
        <dbReference type="SMART" id="SM00470"/>
    </source>
</evidence>
<dbReference type="InterPro" id="IPR041468">
    <property type="entry name" value="HTH_ParB/Spo0J"/>
</dbReference>
<dbReference type="Gene3D" id="3.90.1530.10">
    <property type="entry name" value="Conserved hypothetical protein from pyrococcus furiosus pfu- 392566-001, ParB domain"/>
    <property type="match status" value="1"/>
</dbReference>
<protein>
    <submittedName>
        <fullName evidence="3">ParB/RepB/Spo0J family partition protein</fullName>
    </submittedName>
</protein>
<dbReference type="Pfam" id="PF02195">
    <property type="entry name" value="ParB_N"/>
    <property type="match status" value="1"/>
</dbReference>
<dbReference type="SUPFAM" id="SSF110849">
    <property type="entry name" value="ParB/Sulfiredoxin"/>
    <property type="match status" value="1"/>
</dbReference>
<dbReference type="GO" id="GO:0003677">
    <property type="term" value="F:DNA binding"/>
    <property type="evidence" value="ECO:0007669"/>
    <property type="project" value="InterPro"/>
</dbReference>